<proteinExistence type="predicted"/>
<dbReference type="InterPro" id="IPR004245">
    <property type="entry name" value="DUF229"/>
</dbReference>
<gene>
    <name evidence="3" type="primary">LOC111362272</name>
</gene>
<keyword evidence="2" id="KW-1185">Reference proteome</keyword>
<dbReference type="RefSeq" id="XP_022834682.1">
    <property type="nucleotide sequence ID" value="XM_022978914.1"/>
</dbReference>
<dbReference type="PANTHER" id="PTHR10974">
    <property type="entry name" value="FI08016P-RELATED"/>
    <property type="match status" value="1"/>
</dbReference>
<accession>A0A9J7J2L8</accession>
<dbReference type="SUPFAM" id="SSF53649">
    <property type="entry name" value="Alkaline phosphatase-like"/>
    <property type="match status" value="1"/>
</dbReference>
<dbReference type="PANTHER" id="PTHR10974:SF1">
    <property type="entry name" value="FI08016P-RELATED"/>
    <property type="match status" value="1"/>
</dbReference>
<protein>
    <submittedName>
        <fullName evidence="3">Uncharacterized protein LOC111362272</fullName>
    </submittedName>
</protein>
<feature type="signal peptide" evidence="1">
    <location>
        <begin position="1"/>
        <end position="20"/>
    </location>
</feature>
<dbReference type="OrthoDB" id="413313at2759"/>
<evidence type="ECO:0000313" key="2">
    <source>
        <dbReference type="Proteomes" id="UP000301870"/>
    </source>
</evidence>
<keyword evidence="1" id="KW-0732">Signal</keyword>
<dbReference type="Pfam" id="PF02995">
    <property type="entry name" value="DUF229"/>
    <property type="match status" value="1"/>
</dbReference>
<organism evidence="2 3">
    <name type="scientific">Spodoptera litura</name>
    <name type="common">Asian cotton leafworm</name>
    <dbReference type="NCBI Taxonomy" id="69820"/>
    <lineage>
        <taxon>Eukaryota</taxon>
        <taxon>Metazoa</taxon>
        <taxon>Ecdysozoa</taxon>
        <taxon>Arthropoda</taxon>
        <taxon>Hexapoda</taxon>
        <taxon>Insecta</taxon>
        <taxon>Pterygota</taxon>
        <taxon>Neoptera</taxon>
        <taxon>Endopterygota</taxon>
        <taxon>Lepidoptera</taxon>
        <taxon>Glossata</taxon>
        <taxon>Ditrysia</taxon>
        <taxon>Noctuoidea</taxon>
        <taxon>Noctuidae</taxon>
        <taxon>Amphipyrinae</taxon>
        <taxon>Spodoptera</taxon>
    </lineage>
</organism>
<dbReference type="GO" id="GO:0005615">
    <property type="term" value="C:extracellular space"/>
    <property type="evidence" value="ECO:0007669"/>
    <property type="project" value="TreeGrafter"/>
</dbReference>
<dbReference type="Proteomes" id="UP000301870">
    <property type="component" value="Unplaced"/>
</dbReference>
<name>A0A9J7J2L8_SPOLT</name>
<dbReference type="Gene3D" id="3.40.720.10">
    <property type="entry name" value="Alkaline Phosphatase, subunit A"/>
    <property type="match status" value="1"/>
</dbReference>
<dbReference type="CDD" id="cd16021">
    <property type="entry name" value="ALP_like"/>
    <property type="match status" value="1"/>
</dbReference>
<dbReference type="GeneID" id="111362272"/>
<dbReference type="InterPro" id="IPR017850">
    <property type="entry name" value="Alkaline_phosphatase_core_sf"/>
</dbReference>
<evidence type="ECO:0000256" key="1">
    <source>
        <dbReference type="SAM" id="SignalP"/>
    </source>
</evidence>
<reference evidence="3" key="1">
    <citation type="submission" date="2025-08" db="UniProtKB">
        <authorList>
            <consortium name="RefSeq"/>
        </authorList>
    </citation>
    <scope>IDENTIFICATION</scope>
    <source>
        <strain evidence="3">Ishihara</strain>
        <tissue evidence="3">Whole body</tissue>
    </source>
</reference>
<evidence type="ECO:0000313" key="3">
    <source>
        <dbReference type="RefSeq" id="XP_022834682.1"/>
    </source>
</evidence>
<sequence>MYFSTIFCCILVTAIEEVLMIITSELFTIRTEGCTIPGFSKVTDSIKMIVAAPPLTRNCSTPEKLVRANISHIWVAHEVIYSYNVFREDTFYCCYKNFSSSTNIENIMYSECKEFLNVIKAEHEFVQIECYHLDEVIYTDFFLFDFHEEINTSQTDSSLDNNSHSQEPFNVLILGIESMSRLNFHRTMPKTTRFLKERGAVELHGYNKLGDNSLPNLFPLLSGFSYKYVKQTCIQNNIFNVDKCALIWDSFKEKGFHTALGSDSIAGLLGNYEYTLPRIPTDSYLQPFIFETRKLFKNQQYNFHPCMGSKYFYRILLDYIYELAQHLILHKFFGIFWEESISHEDLNSPHIMDDSYVNFLSKLHKNDYLNRTVLIILSDHGMRWGKIVETEQGRLEERLPLLNVLFPEQFKQRYKLAFRNIQHNVHRLTTPYDIHETLLDLINLNSLDDSKIKQRSSAPSSNKSSLFVPISAIRSCSSIGIEEHWCACRRGEKIKVGNNIKTMAATNLVVQINKLLKKYPQCHKLTLSYIYDVYLVENNGNWRIYTVMVKTEPGGGILDGTLTQDKSRWLISGTVSRLNLYRNQSDCVENEDIKLYCYCG</sequence>
<dbReference type="AlphaFoldDB" id="A0A9J7J2L8"/>
<feature type="chain" id="PRO_5039903564" evidence="1">
    <location>
        <begin position="21"/>
        <end position="600"/>
    </location>
</feature>
<dbReference type="KEGG" id="sliu:111362272"/>
<dbReference type="FunFam" id="3.40.720.10:FF:000017">
    <property type="entry name" value="Predicted protein"/>
    <property type="match status" value="1"/>
</dbReference>